<protein>
    <submittedName>
        <fullName evidence="1">Uncharacterized protein</fullName>
    </submittedName>
</protein>
<dbReference type="Proteomes" id="UP000019146">
    <property type="component" value="Chromosome 1"/>
</dbReference>
<accession>A0A0P0R9P6</accession>
<name>A0A0P0R9P6_9BURK</name>
<dbReference type="AlphaFoldDB" id="A0A0P0R9P6"/>
<evidence type="ECO:0000313" key="2">
    <source>
        <dbReference type="Proteomes" id="UP000019146"/>
    </source>
</evidence>
<proteinExistence type="predicted"/>
<organism evidence="1 2">
    <name type="scientific">Paraburkholderia caribensis MBA4</name>
    <dbReference type="NCBI Taxonomy" id="1323664"/>
    <lineage>
        <taxon>Bacteria</taxon>
        <taxon>Pseudomonadati</taxon>
        <taxon>Pseudomonadota</taxon>
        <taxon>Betaproteobacteria</taxon>
        <taxon>Burkholderiales</taxon>
        <taxon>Burkholderiaceae</taxon>
        <taxon>Paraburkholderia</taxon>
    </lineage>
</organism>
<dbReference type="GeneID" id="69969070"/>
<sequence>MNYLMTRSPFFADHEDHNRIDELLPWNVIDDARAENTDALRDLLTRHFARTLPCSLTNFTTAGKFRISTRATIR</sequence>
<evidence type="ECO:0000313" key="1">
    <source>
        <dbReference type="EMBL" id="ALL64963.1"/>
    </source>
</evidence>
<dbReference type="RefSeq" id="WP_036004780.1">
    <property type="nucleotide sequence ID" value="NZ_CP012746.1"/>
</dbReference>
<dbReference type="KEGG" id="bcai:K788_0002468"/>
<reference evidence="1 2" key="1">
    <citation type="journal article" date="2014" name="Genome Announc.">
        <title>Draft Genome Sequence of the Haloacid-Degrading Burkholderia caribensis Strain MBA4.</title>
        <authorList>
            <person name="Pan Y."/>
            <person name="Kong K.F."/>
            <person name="Tsang J.S."/>
        </authorList>
    </citation>
    <scope>NUCLEOTIDE SEQUENCE [LARGE SCALE GENOMIC DNA]</scope>
    <source>
        <strain evidence="1 2">MBA4</strain>
    </source>
</reference>
<dbReference type="EMBL" id="CP012746">
    <property type="protein sequence ID" value="ALL64963.1"/>
    <property type="molecule type" value="Genomic_DNA"/>
</dbReference>
<gene>
    <name evidence="1" type="ORF">K788_0002468</name>
</gene>